<name>A0A443SGZ5_9ACAR</name>
<dbReference type="SUPFAM" id="SSF117839">
    <property type="entry name" value="WWE domain"/>
    <property type="match status" value="1"/>
</dbReference>
<dbReference type="Gene3D" id="3.30.720.50">
    <property type="match status" value="1"/>
</dbReference>
<reference evidence="5 6" key="1">
    <citation type="journal article" date="2018" name="Gigascience">
        <title>Genomes of trombidid mites reveal novel predicted allergens and laterally-transferred genes associated with secondary metabolism.</title>
        <authorList>
            <person name="Dong X."/>
            <person name="Chaisiri K."/>
            <person name="Xia D."/>
            <person name="Armstrong S.D."/>
            <person name="Fang Y."/>
            <person name="Donnelly M.J."/>
            <person name="Kadowaki T."/>
            <person name="McGarry J.W."/>
            <person name="Darby A.C."/>
            <person name="Makepeace B.L."/>
        </authorList>
    </citation>
    <scope>NUCLEOTIDE SEQUENCE [LARGE SCALE GENOMIC DNA]</scope>
    <source>
        <strain evidence="5">UoL-UT</strain>
    </source>
</reference>
<dbReference type="GO" id="GO:0046872">
    <property type="term" value="F:metal ion binding"/>
    <property type="evidence" value="ECO:0007669"/>
    <property type="project" value="InterPro"/>
</dbReference>
<evidence type="ECO:0000313" key="5">
    <source>
        <dbReference type="EMBL" id="RWS26786.1"/>
    </source>
</evidence>
<dbReference type="Pfam" id="PF02862">
    <property type="entry name" value="DDHD"/>
    <property type="match status" value="1"/>
</dbReference>
<dbReference type="AlphaFoldDB" id="A0A443SGZ5"/>
<dbReference type="Pfam" id="PF02825">
    <property type="entry name" value="WWE"/>
    <property type="match status" value="1"/>
</dbReference>
<dbReference type="InterPro" id="IPR004170">
    <property type="entry name" value="WWE_dom"/>
</dbReference>
<dbReference type="InterPro" id="IPR037197">
    <property type="entry name" value="WWE_dom_sf"/>
</dbReference>
<dbReference type="InterPro" id="IPR029058">
    <property type="entry name" value="AB_hydrolase_fold"/>
</dbReference>
<dbReference type="EMBL" id="NCKV01002477">
    <property type="protein sequence ID" value="RWS26786.1"/>
    <property type="molecule type" value="Genomic_DNA"/>
</dbReference>
<evidence type="ECO:0000259" key="4">
    <source>
        <dbReference type="PROSITE" id="PS51043"/>
    </source>
</evidence>
<evidence type="ECO:0000256" key="2">
    <source>
        <dbReference type="SAM" id="MobiDB-lite"/>
    </source>
</evidence>
<keyword evidence="6" id="KW-1185">Reference proteome</keyword>
<dbReference type="PROSITE" id="PS51043">
    <property type="entry name" value="DDHD"/>
    <property type="match status" value="1"/>
</dbReference>
<dbReference type="GO" id="GO:0004620">
    <property type="term" value="F:phospholipase activity"/>
    <property type="evidence" value="ECO:0007669"/>
    <property type="project" value="TreeGrafter"/>
</dbReference>
<dbReference type="SUPFAM" id="SSF53474">
    <property type="entry name" value="alpha/beta-Hydrolases"/>
    <property type="match status" value="1"/>
</dbReference>
<feature type="domain" description="DDHD" evidence="4">
    <location>
        <begin position="464"/>
        <end position="686"/>
    </location>
</feature>
<sequence>MSVEQEENCAEETCDYDEIKSDNEFVHYTAPKYHWFYETENWTPFTVKDSDAIETAYVNSNNESSVTVSTNGDRYDVDVVKKTRKAVYWDENESMVRRCLWFYRSESSSIFTPYSEEFAEKLELEYKKAAVENKWHRKVFFEDKSKFYIFSGPNVAVEYTLESNADQWNDANESHFKVKQVRRGVEEFDVESGEPNEVDHLVFLVHGVGSICDWRFRGLTEVVDDFRTMTAHMMQNHFKNKAKNKRRVECLPVSWHMALHGDNTGIDERLKLITLQSIPKLRNFSNDTVLDALFYTSPVYCQTIIDAVASELNRLYNIFKKRNPHFKGNVAVVGHSLGSLILFDILSHQRENEQQNVCSHVSHENINDIRSLCAALNLSEYLDTFVINNVDLKTLSKFTKSEFESLSISEKAQLSIRMFFESQKSGAAKEVPMECLSRQSSVASVTYNFGSPGTGHPFIKYPQLEFNPHCFFALGSPIAMFLTVRGIETLKPEFKLPTCPRVFNIFHPFDPIAYRIEPMIDPSFSNVKPVLIPHHKGRKRMHLELKENIFKVGSDIKQKVVESLKSTWNSISDFARAHQPSTQLVPEIEAQTVDSSEEKMNTTEESSIQNSDSGDFSQRRISSEVTDEEVEELLICGQLNGGKRIDYVLQETPIEFFNEYIFALATHACYWESEDTALLLLKELYSS</sequence>
<organism evidence="5 6">
    <name type="scientific">Leptotrombidium deliense</name>
    <dbReference type="NCBI Taxonomy" id="299467"/>
    <lineage>
        <taxon>Eukaryota</taxon>
        <taxon>Metazoa</taxon>
        <taxon>Ecdysozoa</taxon>
        <taxon>Arthropoda</taxon>
        <taxon>Chelicerata</taxon>
        <taxon>Arachnida</taxon>
        <taxon>Acari</taxon>
        <taxon>Acariformes</taxon>
        <taxon>Trombidiformes</taxon>
        <taxon>Prostigmata</taxon>
        <taxon>Anystina</taxon>
        <taxon>Parasitengona</taxon>
        <taxon>Trombiculoidea</taxon>
        <taxon>Trombiculidae</taxon>
        <taxon>Leptotrombidium</taxon>
    </lineage>
</organism>
<dbReference type="PANTHER" id="PTHR23509:SF10">
    <property type="entry name" value="LD21067P"/>
    <property type="match status" value="1"/>
</dbReference>
<dbReference type="GO" id="GO:0005737">
    <property type="term" value="C:cytoplasm"/>
    <property type="evidence" value="ECO:0007669"/>
    <property type="project" value="TreeGrafter"/>
</dbReference>
<feature type="domain" description="WWE" evidence="3">
    <location>
        <begin position="18"/>
        <end position="98"/>
    </location>
</feature>
<dbReference type="PANTHER" id="PTHR23509">
    <property type="entry name" value="PA-PL1 PHOSPHOLIPASE FAMILY"/>
    <property type="match status" value="1"/>
</dbReference>
<dbReference type="SMART" id="SM01127">
    <property type="entry name" value="DDHD"/>
    <property type="match status" value="1"/>
</dbReference>
<proteinExistence type="inferred from homology"/>
<evidence type="ECO:0000313" key="6">
    <source>
        <dbReference type="Proteomes" id="UP000288716"/>
    </source>
</evidence>
<dbReference type="STRING" id="299467.A0A443SGZ5"/>
<dbReference type="InterPro" id="IPR057825">
    <property type="entry name" value="WWE_SEC23-DDH2"/>
</dbReference>
<feature type="compositionally biased region" description="Polar residues" evidence="2">
    <location>
        <begin position="603"/>
        <end position="616"/>
    </location>
</feature>
<feature type="region of interest" description="Disordered" evidence="2">
    <location>
        <begin position="591"/>
        <end position="618"/>
    </location>
</feature>
<dbReference type="Proteomes" id="UP000288716">
    <property type="component" value="Unassembled WGS sequence"/>
</dbReference>
<protein>
    <submittedName>
        <fullName evidence="5">Phospholipase DDHD2-like protein</fullName>
    </submittedName>
</protein>
<comment type="similarity">
    <text evidence="1">Belongs to the PA-PLA1 family.</text>
</comment>
<dbReference type="InterPro" id="IPR058055">
    <property type="entry name" value="PA-PLA1"/>
</dbReference>
<dbReference type="VEuPathDB" id="VectorBase:LDEU005253"/>
<gene>
    <name evidence="5" type="ORF">B4U80_08441</name>
</gene>
<dbReference type="InterPro" id="IPR004177">
    <property type="entry name" value="DDHD_dom"/>
</dbReference>
<comment type="caution">
    <text evidence="5">The sequence shown here is derived from an EMBL/GenBank/DDBJ whole genome shotgun (WGS) entry which is preliminary data.</text>
</comment>
<evidence type="ECO:0000256" key="1">
    <source>
        <dbReference type="ARBA" id="ARBA00038464"/>
    </source>
</evidence>
<dbReference type="PROSITE" id="PS50918">
    <property type="entry name" value="WWE"/>
    <property type="match status" value="1"/>
</dbReference>
<accession>A0A443SGZ5</accession>
<dbReference type="OrthoDB" id="69269at2759"/>
<dbReference type="Pfam" id="PF23464">
    <property type="entry name" value="WWE_3"/>
    <property type="match status" value="1"/>
</dbReference>
<evidence type="ECO:0000259" key="3">
    <source>
        <dbReference type="PROSITE" id="PS50918"/>
    </source>
</evidence>